<keyword evidence="10" id="KW-0812">Transmembrane</keyword>
<sequence>MENFTQNNQTQFQQDPEDKAIKDFKKWFYLCLENWKWIALSVSIGLFISVGISIWQTNRWSVSAELVKKSTEGKGSSQADFMSMLPIDAMGAEFSKLNLEYEQRYFTSREILLDLVHNMDLNIHYYDKTWLKSVSLYNLRPYTFSYDEKKSSWGPFDGILEIEEINNTQFKIHASEDSIAHYLNDKVFTFNKPQEVKGFYFTLKKENVALSSFSAPYIMVRQPLAEVKNLKRKFKFSILGEKNTDLPLIQIKTEGHIPAKEIDLLEELVATVQEKDILDKNFATKQSSQFIKDQLAIISDSMQLIASEVYKLKTSNTELSGGAELVFEKIYKLDEKRNELELSIRYCDYLLEQMADQSMDEEVLMPEAYGISGTQLTEMLSKYSELKLEDELSNQRLKKSILYQEEAVEREKALVSLQDKIAEAVGSTKKALKIQLDELNKELKKSIRSTNTLLSEEKTLNDYQRLFETHEQLYKLLLEKQAEYNIRAASTISDYTMLSVPEPSEFPIFPKRKLNVLIGLILGLSLPLGILYVKVLFDTKIREESDIEDIVDVPYLGSLASIENTKSLIDPLTRSLVAESYRNLRTNLQFLIGDKEKFSVTFTSSISGEGKSITSSNLAQFYTSLDKKVLLVGADLRKPVLKQYFPRQNENVGLSNYLSSGKNIEDYIQKTENEALDVLLSGSIPPNPTELLQGKKMKELSERLQEMYDVVIYDSAPIGIVSDSRNLMQYTDLVCFGVRQGYTPKAQLEKTILPLTKMDDVKLALFMTDVNMHKKGGYQYSYYGKDYISYLEK</sequence>
<reference evidence="12 13" key="1">
    <citation type="submission" date="2020-04" db="EMBL/GenBank/DDBJ databases">
        <title>Flammeovirga sp. SR4, a novel species isolated from seawater.</title>
        <authorList>
            <person name="Wang X."/>
        </authorList>
    </citation>
    <scope>NUCLEOTIDE SEQUENCE [LARGE SCALE GENOMIC DNA]</scope>
    <source>
        <strain evidence="12 13">SR4</strain>
    </source>
</reference>
<evidence type="ECO:0000256" key="7">
    <source>
        <dbReference type="ARBA" id="ARBA00023137"/>
    </source>
</evidence>
<dbReference type="EC" id="2.7.10.2" evidence="2"/>
<keyword evidence="5 12" id="KW-0418">Kinase</keyword>
<keyword evidence="6" id="KW-0067">ATP-binding</keyword>
<comment type="catalytic activity">
    <reaction evidence="8">
        <text>L-tyrosyl-[protein] + ATP = O-phospho-L-tyrosyl-[protein] + ADP + H(+)</text>
        <dbReference type="Rhea" id="RHEA:10596"/>
        <dbReference type="Rhea" id="RHEA-COMP:10136"/>
        <dbReference type="Rhea" id="RHEA-COMP:20101"/>
        <dbReference type="ChEBI" id="CHEBI:15378"/>
        <dbReference type="ChEBI" id="CHEBI:30616"/>
        <dbReference type="ChEBI" id="CHEBI:46858"/>
        <dbReference type="ChEBI" id="CHEBI:61978"/>
        <dbReference type="ChEBI" id="CHEBI:456216"/>
        <dbReference type="EC" id="2.7.10.2"/>
    </reaction>
</comment>
<dbReference type="InterPro" id="IPR027417">
    <property type="entry name" value="P-loop_NTPase"/>
</dbReference>
<dbReference type="Proteomes" id="UP000585050">
    <property type="component" value="Unassembled WGS sequence"/>
</dbReference>
<feature type="transmembrane region" description="Helical" evidence="10">
    <location>
        <begin position="37"/>
        <end position="55"/>
    </location>
</feature>
<keyword evidence="10" id="KW-0472">Membrane</keyword>
<evidence type="ECO:0000256" key="8">
    <source>
        <dbReference type="ARBA" id="ARBA00051245"/>
    </source>
</evidence>
<dbReference type="NCBIfam" id="TIGR01007">
    <property type="entry name" value="eps_fam"/>
    <property type="match status" value="1"/>
</dbReference>
<dbReference type="AlphaFoldDB" id="A0A7X8SQ03"/>
<dbReference type="InterPro" id="IPR050445">
    <property type="entry name" value="Bact_polysacc_biosynth/exp"/>
</dbReference>
<evidence type="ECO:0000256" key="5">
    <source>
        <dbReference type="ARBA" id="ARBA00022777"/>
    </source>
</evidence>
<comment type="caution">
    <text evidence="12">The sequence shown here is derived from an EMBL/GenBank/DDBJ whole genome shotgun (WGS) entry which is preliminary data.</text>
</comment>
<dbReference type="CDD" id="cd05387">
    <property type="entry name" value="BY-kinase"/>
    <property type="match status" value="1"/>
</dbReference>
<evidence type="ECO:0000259" key="11">
    <source>
        <dbReference type="Pfam" id="PF13614"/>
    </source>
</evidence>
<dbReference type="Gene3D" id="3.40.50.300">
    <property type="entry name" value="P-loop containing nucleotide triphosphate hydrolases"/>
    <property type="match status" value="1"/>
</dbReference>
<keyword evidence="3 12" id="KW-0808">Transferase</keyword>
<dbReference type="InterPro" id="IPR025669">
    <property type="entry name" value="AAA_dom"/>
</dbReference>
<feature type="domain" description="AAA" evidence="11">
    <location>
        <begin position="608"/>
        <end position="718"/>
    </location>
</feature>
<evidence type="ECO:0000256" key="9">
    <source>
        <dbReference type="SAM" id="Coils"/>
    </source>
</evidence>
<evidence type="ECO:0000256" key="3">
    <source>
        <dbReference type="ARBA" id="ARBA00022679"/>
    </source>
</evidence>
<dbReference type="GO" id="GO:0004715">
    <property type="term" value="F:non-membrane spanning protein tyrosine kinase activity"/>
    <property type="evidence" value="ECO:0007669"/>
    <property type="project" value="UniProtKB-EC"/>
</dbReference>
<evidence type="ECO:0000256" key="6">
    <source>
        <dbReference type="ARBA" id="ARBA00022840"/>
    </source>
</evidence>
<dbReference type="Pfam" id="PF13614">
    <property type="entry name" value="AAA_31"/>
    <property type="match status" value="1"/>
</dbReference>
<organism evidence="12 13">
    <name type="scientific">Flammeovirga agarivorans</name>
    <dbReference type="NCBI Taxonomy" id="2726742"/>
    <lineage>
        <taxon>Bacteria</taxon>
        <taxon>Pseudomonadati</taxon>
        <taxon>Bacteroidota</taxon>
        <taxon>Cytophagia</taxon>
        <taxon>Cytophagales</taxon>
        <taxon>Flammeovirgaceae</taxon>
        <taxon>Flammeovirga</taxon>
    </lineage>
</organism>
<keyword evidence="9" id="KW-0175">Coiled coil</keyword>
<dbReference type="InterPro" id="IPR005702">
    <property type="entry name" value="Wzc-like_C"/>
</dbReference>
<dbReference type="GO" id="GO:0005524">
    <property type="term" value="F:ATP binding"/>
    <property type="evidence" value="ECO:0007669"/>
    <property type="project" value="UniProtKB-KW"/>
</dbReference>
<keyword evidence="10" id="KW-1133">Transmembrane helix</keyword>
<comment type="similarity">
    <text evidence="1">Belongs to the CpsD/CapB family.</text>
</comment>
<evidence type="ECO:0000313" key="13">
    <source>
        <dbReference type="Proteomes" id="UP000585050"/>
    </source>
</evidence>
<proteinExistence type="inferred from homology"/>
<dbReference type="EMBL" id="JABAIL010000010">
    <property type="protein sequence ID" value="NLR94271.1"/>
    <property type="molecule type" value="Genomic_DNA"/>
</dbReference>
<dbReference type="PANTHER" id="PTHR32309:SF13">
    <property type="entry name" value="FERRIC ENTEROBACTIN TRANSPORT PROTEIN FEPE"/>
    <property type="match status" value="1"/>
</dbReference>
<feature type="coiled-coil region" evidence="9">
    <location>
        <begin position="422"/>
        <end position="449"/>
    </location>
</feature>
<gene>
    <name evidence="12" type="ORF">HGP29_23910</name>
</gene>
<dbReference type="SUPFAM" id="SSF52540">
    <property type="entry name" value="P-loop containing nucleoside triphosphate hydrolases"/>
    <property type="match status" value="1"/>
</dbReference>
<protein>
    <recommendedName>
        <fullName evidence="2">non-specific protein-tyrosine kinase</fullName>
        <ecNumber evidence="2">2.7.10.2</ecNumber>
    </recommendedName>
</protein>
<evidence type="ECO:0000256" key="4">
    <source>
        <dbReference type="ARBA" id="ARBA00022741"/>
    </source>
</evidence>
<keyword evidence="4" id="KW-0547">Nucleotide-binding</keyword>
<evidence type="ECO:0000313" key="12">
    <source>
        <dbReference type="EMBL" id="NLR94271.1"/>
    </source>
</evidence>
<accession>A0A7X8SQ03</accession>
<dbReference type="PANTHER" id="PTHR32309">
    <property type="entry name" value="TYROSINE-PROTEIN KINASE"/>
    <property type="match status" value="1"/>
</dbReference>
<keyword evidence="7" id="KW-0829">Tyrosine-protein kinase</keyword>
<evidence type="ECO:0000256" key="1">
    <source>
        <dbReference type="ARBA" id="ARBA00007316"/>
    </source>
</evidence>
<keyword evidence="13" id="KW-1185">Reference proteome</keyword>
<name>A0A7X8SQ03_9BACT</name>
<evidence type="ECO:0000256" key="10">
    <source>
        <dbReference type="SAM" id="Phobius"/>
    </source>
</evidence>
<dbReference type="GO" id="GO:0005886">
    <property type="term" value="C:plasma membrane"/>
    <property type="evidence" value="ECO:0007669"/>
    <property type="project" value="TreeGrafter"/>
</dbReference>
<dbReference type="RefSeq" id="WP_168884982.1">
    <property type="nucleotide sequence ID" value="NZ_JABAIL010000010.1"/>
</dbReference>
<evidence type="ECO:0000256" key="2">
    <source>
        <dbReference type="ARBA" id="ARBA00011903"/>
    </source>
</evidence>